<dbReference type="Proteomes" id="UP000245383">
    <property type="component" value="Unassembled WGS sequence"/>
</dbReference>
<keyword evidence="2" id="KW-1185">Reference proteome</keyword>
<gene>
    <name evidence="1" type="ORF">BB561_004607</name>
</gene>
<evidence type="ECO:0000313" key="2">
    <source>
        <dbReference type="Proteomes" id="UP000245383"/>
    </source>
</evidence>
<sequence length="817" mass="94609">MDQDNLANLISNLAEQVRLLRIENAETQQAVHVFNKKPTTQREVEEHYIFLFQGFSNGEEEDNKESGTNHKELPDITFALEVRLLLADAASNITQLRIELVYKTMDLPGKAPKLAEKTNDSLFEPKQSDTVVETKKIEQRKPRLRKRRLFFQRQQVTYDRAPASAQYFQQNATHNTSSTTASSLNPQEFKTKIFKARGKSKSSQASEDWLSGILQQSVYNTKKAMQTKTGTGWEKTQLLRLVQELQDLQEIPEVYVEQNEPTVYNLSFGLFLKFIDDSHKINPPLRNDNKFKINSLKDNLKQDLGLETKSCKIIENRQNNFKRISQLSNAMSTSGIKEQDINGKKISELHSKHNKCEQLYLGNNTGKEQLFRVMGKRFHIGTYQLQGTINNNVCLETTSSNRKINSDILGQYDIISVCKETGRYYFRKITEDSRRHMGILHQDKHPPADVIYSNIHESSRCTVKTNCTDRVVYFNGNIQKYQKDIWPTRYRYIFFEKKQENRELLQLVQGHTGNRNKRTPALLEEIEKPILLPVVELNSSSITESNTRENNIENNNSSLDFGNMAFNTDQVSNIGPSKYISVRDSARPKKRKITTNQKQDMVFNSMENQWGTLQEEGLSDIAINLITSNKRPVKRRYINYTIQKEFIDRRSNNNRYNKITVPDIINYLSKILVERELKNLSIKAYKSVLLQLVTNKEMPKKKKCLKEFMDYLNDTTIITANKKYFNIRKASDIHRIDDTRTEVLEHSLKLLVLAPKKKKKEDKVANALCPRSHVKDKNLAINHFFINSRDHNKQLSVDSISRIIKPITIVGVNNKKA</sequence>
<protein>
    <submittedName>
        <fullName evidence="1">Uncharacterized protein</fullName>
    </submittedName>
</protein>
<dbReference type="OrthoDB" id="6769862at2759"/>
<name>A0A2T9YF86_9FUNG</name>
<dbReference type="AlphaFoldDB" id="A0A2T9YF86"/>
<dbReference type="EMBL" id="MBFR01000225">
    <property type="protein sequence ID" value="PVU91002.1"/>
    <property type="molecule type" value="Genomic_DNA"/>
</dbReference>
<accession>A0A2T9YF86</accession>
<proteinExistence type="predicted"/>
<comment type="caution">
    <text evidence="1">The sequence shown here is derived from an EMBL/GenBank/DDBJ whole genome shotgun (WGS) entry which is preliminary data.</text>
</comment>
<evidence type="ECO:0000313" key="1">
    <source>
        <dbReference type="EMBL" id="PVU91002.1"/>
    </source>
</evidence>
<organism evidence="1 2">
    <name type="scientific">Smittium simulii</name>
    <dbReference type="NCBI Taxonomy" id="133385"/>
    <lineage>
        <taxon>Eukaryota</taxon>
        <taxon>Fungi</taxon>
        <taxon>Fungi incertae sedis</taxon>
        <taxon>Zoopagomycota</taxon>
        <taxon>Kickxellomycotina</taxon>
        <taxon>Harpellomycetes</taxon>
        <taxon>Harpellales</taxon>
        <taxon>Legeriomycetaceae</taxon>
        <taxon>Smittium</taxon>
    </lineage>
</organism>
<reference evidence="1 2" key="1">
    <citation type="journal article" date="2018" name="MBio">
        <title>Comparative Genomics Reveals the Core Gene Toolbox for the Fungus-Insect Symbiosis.</title>
        <authorList>
            <person name="Wang Y."/>
            <person name="Stata M."/>
            <person name="Wang W."/>
            <person name="Stajich J.E."/>
            <person name="White M.M."/>
            <person name="Moncalvo J.M."/>
        </authorList>
    </citation>
    <scope>NUCLEOTIDE SEQUENCE [LARGE SCALE GENOMIC DNA]</scope>
    <source>
        <strain evidence="1 2">SWE-8-4</strain>
    </source>
</reference>